<evidence type="ECO:0000313" key="2">
    <source>
        <dbReference type="Proteomes" id="UP000319175"/>
    </source>
</evidence>
<dbReference type="SUPFAM" id="SSF158668">
    <property type="entry name" value="MtlR-like"/>
    <property type="match status" value="1"/>
</dbReference>
<name>A0A501QLW8_9FLAO</name>
<accession>A0A501QLW8</accession>
<gene>
    <name evidence="1" type="ORF">FJA49_00200</name>
</gene>
<comment type="caution">
    <text evidence="1">The sequence shown here is derived from an EMBL/GenBank/DDBJ whole genome shotgun (WGS) entry which is preliminary data.</text>
</comment>
<organism evidence="1 2">
    <name type="scientific">Flavobacterium microcysteis</name>
    <dbReference type="NCBI Taxonomy" id="2596891"/>
    <lineage>
        <taxon>Bacteria</taxon>
        <taxon>Pseudomonadati</taxon>
        <taxon>Bacteroidota</taxon>
        <taxon>Flavobacteriia</taxon>
        <taxon>Flavobacteriales</taxon>
        <taxon>Flavobacteriaceae</taxon>
        <taxon>Flavobacterium</taxon>
    </lineage>
</organism>
<reference evidence="1 2" key="1">
    <citation type="submission" date="2019-06" db="EMBL/GenBank/DDBJ databases">
        <title>Flavobacterium sp. MaA-Y11 from geoumgang.</title>
        <authorList>
            <person name="Jeong S."/>
        </authorList>
    </citation>
    <scope>NUCLEOTIDE SEQUENCE [LARGE SCALE GENOMIC DNA]</scope>
    <source>
        <strain evidence="1 2">MaA-Y11</strain>
    </source>
</reference>
<keyword evidence="2" id="KW-1185">Reference proteome</keyword>
<dbReference type="InterPro" id="IPR038026">
    <property type="entry name" value="MtlR-like_sf"/>
</dbReference>
<dbReference type="Proteomes" id="UP000319175">
    <property type="component" value="Unassembled WGS sequence"/>
</dbReference>
<evidence type="ECO:0000313" key="1">
    <source>
        <dbReference type="EMBL" id="TPD73750.1"/>
    </source>
</evidence>
<dbReference type="RefSeq" id="WP_139997620.1">
    <property type="nucleotide sequence ID" value="NZ_VFJE01000044.1"/>
</dbReference>
<dbReference type="EMBL" id="VFJE01000044">
    <property type="protein sequence ID" value="TPD73750.1"/>
    <property type="molecule type" value="Genomic_DNA"/>
</dbReference>
<dbReference type="Gene3D" id="1.20.120.330">
    <property type="entry name" value="Nucleotidyltransferases domain 2"/>
    <property type="match status" value="1"/>
</dbReference>
<proteinExistence type="predicted"/>
<dbReference type="OrthoDB" id="6388142at2"/>
<protein>
    <submittedName>
        <fullName evidence="1">Uncharacterized protein</fullName>
    </submittedName>
</protein>
<reference evidence="1 2" key="2">
    <citation type="submission" date="2019-06" db="EMBL/GenBank/DDBJ databases">
        <authorList>
            <person name="Seo Y."/>
        </authorList>
    </citation>
    <scope>NUCLEOTIDE SEQUENCE [LARGE SCALE GENOMIC DNA]</scope>
    <source>
        <strain evidence="1 2">MaA-Y11</strain>
    </source>
</reference>
<dbReference type="AlphaFoldDB" id="A0A501QLW8"/>
<sequence length="213" mass="24864">MYLTPEQSKNLIKVFFESVENDYLEKFNFLTKLLQDDDWSFVIKSHSLIESLVTELIVNKIDTDLKKVVERMPLHGEISKISIAKTYNLIPSEQIKFLIKLSEIRNNIVHKYENINFTFETYLSTLDKNQIKNWKEMLLWEGMETPVKEILKTKIDKSPKEAVWIVLTKFVNHAIVETNLLKGSKIIQNEADKTTVELLKGLNIQATDDFDNL</sequence>